<dbReference type="STRING" id="36166.T1H3E4"/>
<dbReference type="PANTHER" id="PTHR10887">
    <property type="entry name" value="DNA2/NAM7 HELICASE FAMILY"/>
    <property type="match status" value="1"/>
</dbReference>
<proteinExistence type="predicted"/>
<protein>
    <recommendedName>
        <fullName evidence="1">DNA2/NAM7 helicase-like C-terminal domain-containing protein</fullName>
    </recommendedName>
</protein>
<evidence type="ECO:0000259" key="1">
    <source>
        <dbReference type="Pfam" id="PF13087"/>
    </source>
</evidence>
<keyword evidence="3" id="KW-1185">Reference proteome</keyword>
<sequence length="157" mass="17987">KKDHGVFFFDVSDGQTSVGQNNSCFNTYEAIALVEITEQLLENGFKAENIAIITPYREQAHEISRSFNIFDHPYIGTINEVQGLEFDIVLFSAVRTDQFGFLDSPKLNVALSRAKYLLVIFGNEQFLTNDLDWRNLIAYTVQENAYQSYVSSNFKMF</sequence>
<feature type="domain" description="DNA2/NAM7 helicase-like C-terminal" evidence="1">
    <location>
        <begin position="5"/>
        <end position="124"/>
    </location>
</feature>
<dbReference type="EMBL" id="CAQQ02160332">
    <property type="status" value="NOT_ANNOTATED_CDS"/>
    <property type="molecule type" value="Genomic_DNA"/>
</dbReference>
<dbReference type="SUPFAM" id="SSF52540">
    <property type="entry name" value="P-loop containing nucleoside triphosphate hydrolases"/>
    <property type="match status" value="1"/>
</dbReference>
<evidence type="ECO:0000313" key="3">
    <source>
        <dbReference type="Proteomes" id="UP000015102"/>
    </source>
</evidence>
<dbReference type="PANTHER" id="PTHR10887:SF495">
    <property type="entry name" value="HELICASE SENATAXIN ISOFORM X1-RELATED"/>
    <property type="match status" value="1"/>
</dbReference>
<dbReference type="HOGENOM" id="CLU_1682316_0_0_1"/>
<dbReference type="Proteomes" id="UP000015102">
    <property type="component" value="Unassembled WGS sequence"/>
</dbReference>
<dbReference type="InterPro" id="IPR047187">
    <property type="entry name" value="SF1_C_Upf1"/>
</dbReference>
<dbReference type="AlphaFoldDB" id="T1H3E4"/>
<name>T1H3E4_MEGSC</name>
<reference evidence="2" key="2">
    <citation type="submission" date="2015-06" db="UniProtKB">
        <authorList>
            <consortium name="EnsemblMetazoa"/>
        </authorList>
    </citation>
    <scope>IDENTIFICATION</scope>
</reference>
<reference evidence="3" key="1">
    <citation type="submission" date="2013-02" db="EMBL/GenBank/DDBJ databases">
        <authorList>
            <person name="Hughes D."/>
        </authorList>
    </citation>
    <scope>NUCLEOTIDE SEQUENCE</scope>
    <source>
        <strain>Durham</strain>
        <strain evidence="3">NC isolate 2 -- Noor lab</strain>
    </source>
</reference>
<dbReference type="Gene3D" id="3.40.50.300">
    <property type="entry name" value="P-loop containing nucleotide triphosphate hydrolases"/>
    <property type="match status" value="1"/>
</dbReference>
<organism evidence="2 3">
    <name type="scientific">Megaselia scalaris</name>
    <name type="common">Humpbacked fly</name>
    <name type="synonym">Phora scalaris</name>
    <dbReference type="NCBI Taxonomy" id="36166"/>
    <lineage>
        <taxon>Eukaryota</taxon>
        <taxon>Metazoa</taxon>
        <taxon>Ecdysozoa</taxon>
        <taxon>Arthropoda</taxon>
        <taxon>Hexapoda</taxon>
        <taxon>Insecta</taxon>
        <taxon>Pterygota</taxon>
        <taxon>Neoptera</taxon>
        <taxon>Endopterygota</taxon>
        <taxon>Diptera</taxon>
        <taxon>Brachycera</taxon>
        <taxon>Muscomorpha</taxon>
        <taxon>Platypezoidea</taxon>
        <taxon>Phoridae</taxon>
        <taxon>Megaseliini</taxon>
        <taxon>Megaselia</taxon>
    </lineage>
</organism>
<dbReference type="CDD" id="cd18808">
    <property type="entry name" value="SF1_C_Upf1"/>
    <property type="match status" value="1"/>
</dbReference>
<dbReference type="InterPro" id="IPR045055">
    <property type="entry name" value="DNA2/NAM7-like"/>
</dbReference>
<dbReference type="Pfam" id="PF13087">
    <property type="entry name" value="AAA_12"/>
    <property type="match status" value="1"/>
</dbReference>
<dbReference type="InterPro" id="IPR027417">
    <property type="entry name" value="P-loop_NTPase"/>
</dbReference>
<accession>T1H3E4</accession>
<evidence type="ECO:0000313" key="2">
    <source>
        <dbReference type="EnsemblMetazoa" id="MESCA010769-PA"/>
    </source>
</evidence>
<dbReference type="EnsemblMetazoa" id="MESCA010769-RA">
    <property type="protein sequence ID" value="MESCA010769-PA"/>
    <property type="gene ID" value="MESCA010769"/>
</dbReference>
<dbReference type="InterPro" id="IPR041679">
    <property type="entry name" value="DNA2/NAM7-like_C"/>
</dbReference>